<dbReference type="Gene3D" id="3.30.1130.10">
    <property type="match status" value="1"/>
</dbReference>
<dbReference type="UniPathway" id="UPA00848">
    <property type="reaction ID" value="UER00151"/>
</dbReference>
<keyword evidence="9" id="KW-1185">Reference proteome</keyword>
<dbReference type="RefSeq" id="WP_161885252.1">
    <property type="nucleotide sequence ID" value="NZ_CP017146.1"/>
</dbReference>
<comment type="similarity">
    <text evidence="3 6">Belongs to the GTP cyclohydrolase I family.</text>
</comment>
<dbReference type="Gene3D" id="1.10.286.10">
    <property type="match status" value="1"/>
</dbReference>
<dbReference type="GO" id="GO:0008270">
    <property type="term" value="F:zinc ion binding"/>
    <property type="evidence" value="ECO:0007669"/>
    <property type="project" value="UniProtKB-UniRule"/>
</dbReference>
<dbReference type="HAMAP" id="MF_00223">
    <property type="entry name" value="FolE"/>
    <property type="match status" value="1"/>
</dbReference>
<accession>A0A7L5AFX7</accession>
<dbReference type="GO" id="GO:0046654">
    <property type="term" value="P:tetrahydrofolate biosynthetic process"/>
    <property type="evidence" value="ECO:0007669"/>
    <property type="project" value="UniProtKB-UniRule"/>
</dbReference>
<dbReference type="AlphaFoldDB" id="A0A7L5AFX7"/>
<keyword evidence="6" id="KW-0547">Nucleotide-binding</keyword>
<dbReference type="InterPro" id="IPR018234">
    <property type="entry name" value="GTP_CycHdrlase_I_CS"/>
</dbReference>
<evidence type="ECO:0000256" key="1">
    <source>
        <dbReference type="ARBA" id="ARBA00001052"/>
    </source>
</evidence>
<dbReference type="InterPro" id="IPR001474">
    <property type="entry name" value="GTP_CycHdrlase_I"/>
</dbReference>
<dbReference type="PANTHER" id="PTHR11109">
    <property type="entry name" value="GTP CYCLOHYDROLASE I"/>
    <property type="match status" value="1"/>
</dbReference>
<keyword evidence="6" id="KW-0862">Zinc</keyword>
<dbReference type="PANTHER" id="PTHR11109:SF7">
    <property type="entry name" value="GTP CYCLOHYDROLASE 1"/>
    <property type="match status" value="1"/>
</dbReference>
<dbReference type="OrthoDB" id="9801207at2"/>
<dbReference type="KEGG" id="mant:BHD05_03785"/>
<organism evidence="8 9">
    <name type="scientific">Marisediminicola antarctica</name>
    <dbReference type="NCBI Taxonomy" id="674079"/>
    <lineage>
        <taxon>Bacteria</taxon>
        <taxon>Bacillati</taxon>
        <taxon>Actinomycetota</taxon>
        <taxon>Actinomycetes</taxon>
        <taxon>Micrococcales</taxon>
        <taxon>Microbacteriaceae</taxon>
        <taxon>Marisediminicola</taxon>
    </lineage>
</organism>
<keyword evidence="6" id="KW-0479">Metal-binding</keyword>
<dbReference type="GO" id="GO:0005525">
    <property type="term" value="F:GTP binding"/>
    <property type="evidence" value="ECO:0007669"/>
    <property type="project" value="UniProtKB-KW"/>
</dbReference>
<dbReference type="NCBIfam" id="NF006825">
    <property type="entry name" value="PRK09347.1-2"/>
    <property type="match status" value="1"/>
</dbReference>
<comment type="subunit">
    <text evidence="6">Homopolymer.</text>
</comment>
<proteinExistence type="inferred from homology"/>
<evidence type="ECO:0000313" key="8">
    <source>
        <dbReference type="EMBL" id="QHO68892.1"/>
    </source>
</evidence>
<comment type="pathway">
    <text evidence="2 6">Cofactor biosynthesis; 7,8-dihydroneopterin triphosphate biosynthesis; 7,8-dihydroneopterin triphosphate from GTP: step 1/1.</text>
</comment>
<dbReference type="InterPro" id="IPR043133">
    <property type="entry name" value="GTP-CH-I_C/QueF"/>
</dbReference>
<gene>
    <name evidence="6" type="primary">folE</name>
    <name evidence="8" type="ORF">BHD05_03785</name>
</gene>
<keyword evidence="6" id="KW-0342">GTP-binding</keyword>
<dbReference type="FunFam" id="3.30.1130.10:FF:000001">
    <property type="entry name" value="GTP cyclohydrolase 1"/>
    <property type="match status" value="1"/>
</dbReference>
<dbReference type="Pfam" id="PF01227">
    <property type="entry name" value="GTP_cyclohydroI"/>
    <property type="match status" value="1"/>
</dbReference>
<dbReference type="PROSITE" id="PS00859">
    <property type="entry name" value="GTP_CYCLOHYDROL_1_1"/>
    <property type="match status" value="1"/>
</dbReference>
<dbReference type="NCBIfam" id="TIGR00063">
    <property type="entry name" value="folE"/>
    <property type="match status" value="1"/>
</dbReference>
<sequence length="191" mass="20387">MAGIDTDRIANAVAEILAAIGEDPTRPGLVDTPRRVALAHAEYFSGLGRDPLEHLVDTLPVDSATGDLVLLRDIEVRSMCEHHLLPFTGVAHIAYAPRERIIGLGRLPLVVDTLASRPQLQERLTEEIADAVQAGLDPRGVLVVVDAAHQCVSARGVRQTRSSTVTMAARGTLADPTGRAEIITMIGAPRV</sequence>
<dbReference type="InterPro" id="IPR020602">
    <property type="entry name" value="GTP_CycHdrlase_I_dom"/>
</dbReference>
<evidence type="ECO:0000256" key="4">
    <source>
        <dbReference type="ARBA" id="ARBA00022563"/>
    </source>
</evidence>
<feature type="binding site" evidence="6">
    <location>
        <position position="151"/>
    </location>
    <ligand>
        <name>Zn(2+)</name>
        <dbReference type="ChEBI" id="CHEBI:29105"/>
    </ligand>
</feature>
<evidence type="ECO:0000256" key="2">
    <source>
        <dbReference type="ARBA" id="ARBA00005080"/>
    </source>
</evidence>
<dbReference type="GO" id="GO:0005737">
    <property type="term" value="C:cytoplasm"/>
    <property type="evidence" value="ECO:0007669"/>
    <property type="project" value="TreeGrafter"/>
</dbReference>
<dbReference type="GO" id="GO:0006729">
    <property type="term" value="P:tetrahydrobiopterin biosynthetic process"/>
    <property type="evidence" value="ECO:0007669"/>
    <property type="project" value="TreeGrafter"/>
</dbReference>
<dbReference type="PROSITE" id="PS00860">
    <property type="entry name" value="GTP_CYCLOHYDROL_1_2"/>
    <property type="match status" value="1"/>
</dbReference>
<feature type="binding site" evidence="6">
    <location>
        <position position="80"/>
    </location>
    <ligand>
        <name>Zn(2+)</name>
        <dbReference type="ChEBI" id="CHEBI:29105"/>
    </ligand>
</feature>
<keyword evidence="5 6" id="KW-0378">Hydrolase</keyword>
<dbReference type="SUPFAM" id="SSF55620">
    <property type="entry name" value="Tetrahydrobiopterin biosynthesis enzymes-like"/>
    <property type="match status" value="1"/>
</dbReference>
<dbReference type="GO" id="GO:0003934">
    <property type="term" value="F:GTP cyclohydrolase I activity"/>
    <property type="evidence" value="ECO:0007669"/>
    <property type="project" value="UniProtKB-UniRule"/>
</dbReference>
<evidence type="ECO:0000313" key="9">
    <source>
        <dbReference type="Proteomes" id="UP000464507"/>
    </source>
</evidence>
<dbReference type="NCBIfam" id="NF006826">
    <property type="entry name" value="PRK09347.1-3"/>
    <property type="match status" value="1"/>
</dbReference>
<dbReference type="EMBL" id="CP017146">
    <property type="protein sequence ID" value="QHO68892.1"/>
    <property type="molecule type" value="Genomic_DNA"/>
</dbReference>
<feature type="binding site" evidence="6">
    <location>
        <position position="83"/>
    </location>
    <ligand>
        <name>Zn(2+)</name>
        <dbReference type="ChEBI" id="CHEBI:29105"/>
    </ligand>
</feature>
<evidence type="ECO:0000256" key="5">
    <source>
        <dbReference type="ARBA" id="ARBA00022801"/>
    </source>
</evidence>
<name>A0A7L5AFX7_9MICO</name>
<dbReference type="EC" id="3.5.4.16" evidence="6"/>
<reference evidence="8 9" key="1">
    <citation type="submission" date="2016-09" db="EMBL/GenBank/DDBJ databases">
        <title>Complete genome sequence of microbes from the polar regions.</title>
        <authorList>
            <person name="Liao L."/>
            <person name="Chen B."/>
        </authorList>
    </citation>
    <scope>NUCLEOTIDE SEQUENCE [LARGE SCALE GENOMIC DNA]</scope>
    <source>
        <strain evidence="8 9">ZS314</strain>
    </source>
</reference>
<comment type="catalytic activity">
    <reaction evidence="1 6">
        <text>GTP + H2O = 7,8-dihydroneopterin 3'-triphosphate + formate + H(+)</text>
        <dbReference type="Rhea" id="RHEA:17473"/>
        <dbReference type="ChEBI" id="CHEBI:15377"/>
        <dbReference type="ChEBI" id="CHEBI:15378"/>
        <dbReference type="ChEBI" id="CHEBI:15740"/>
        <dbReference type="ChEBI" id="CHEBI:37565"/>
        <dbReference type="ChEBI" id="CHEBI:58462"/>
        <dbReference type="EC" id="3.5.4.16"/>
    </reaction>
</comment>
<evidence type="ECO:0000256" key="3">
    <source>
        <dbReference type="ARBA" id="ARBA00008085"/>
    </source>
</evidence>
<dbReference type="FunFam" id="1.10.286.10:FF:000001">
    <property type="entry name" value="GTP cyclohydrolase 1"/>
    <property type="match status" value="1"/>
</dbReference>
<dbReference type="InterPro" id="IPR043134">
    <property type="entry name" value="GTP-CH-I_N"/>
</dbReference>
<feature type="domain" description="GTP cyclohydrolase I" evidence="7">
    <location>
        <begin position="9"/>
        <end position="186"/>
    </location>
</feature>
<dbReference type="GO" id="GO:0006730">
    <property type="term" value="P:one-carbon metabolic process"/>
    <property type="evidence" value="ECO:0007669"/>
    <property type="project" value="UniProtKB-UniRule"/>
</dbReference>
<evidence type="ECO:0000259" key="7">
    <source>
        <dbReference type="Pfam" id="PF01227"/>
    </source>
</evidence>
<dbReference type="Proteomes" id="UP000464507">
    <property type="component" value="Chromosome"/>
</dbReference>
<keyword evidence="4 6" id="KW-0554">One-carbon metabolism</keyword>
<evidence type="ECO:0000256" key="6">
    <source>
        <dbReference type="HAMAP-Rule" id="MF_00223"/>
    </source>
</evidence>
<protein>
    <recommendedName>
        <fullName evidence="6">GTP cyclohydrolase 1</fullName>
        <ecNumber evidence="6">3.5.4.16</ecNumber>
    </recommendedName>
    <alternativeName>
        <fullName evidence="6">GTP cyclohydrolase I</fullName>
        <shortName evidence="6">GTP-CH-I</shortName>
    </alternativeName>
</protein>